<proteinExistence type="predicted"/>
<dbReference type="OrthoDB" id="1419291at2"/>
<protein>
    <submittedName>
        <fullName evidence="1">Uncharacterized protein</fullName>
    </submittedName>
</protein>
<dbReference type="InterPro" id="IPR041408">
    <property type="entry name" value="Hcp_Tssd"/>
</dbReference>
<organism evidence="1 2">
    <name type="scientific">Bizionia paragorgiae</name>
    <dbReference type="NCBI Taxonomy" id="283786"/>
    <lineage>
        <taxon>Bacteria</taxon>
        <taxon>Pseudomonadati</taxon>
        <taxon>Bacteroidota</taxon>
        <taxon>Flavobacteriia</taxon>
        <taxon>Flavobacteriales</taxon>
        <taxon>Flavobacteriaceae</taxon>
        <taxon>Bizionia</taxon>
    </lineage>
</organism>
<dbReference type="STRING" id="283786.SAMN04487990_10577"/>
<evidence type="ECO:0000313" key="2">
    <source>
        <dbReference type="Proteomes" id="UP000198846"/>
    </source>
</evidence>
<accession>A0A1H3XNT3</accession>
<dbReference type="GO" id="GO:0033104">
    <property type="term" value="C:type VI protein secretion system complex"/>
    <property type="evidence" value="ECO:0007669"/>
    <property type="project" value="InterPro"/>
</dbReference>
<keyword evidence="2" id="KW-1185">Reference proteome</keyword>
<reference evidence="1 2" key="1">
    <citation type="submission" date="2016-10" db="EMBL/GenBank/DDBJ databases">
        <authorList>
            <person name="de Groot N.N."/>
        </authorList>
    </citation>
    <scope>NUCLEOTIDE SEQUENCE [LARGE SCALE GENOMIC DNA]</scope>
    <source>
        <strain evidence="1 2">DSM 23842</strain>
    </source>
</reference>
<dbReference type="RefSeq" id="WP_092133038.1">
    <property type="nucleotide sequence ID" value="NZ_FNQK01000005.1"/>
</dbReference>
<dbReference type="Proteomes" id="UP000198846">
    <property type="component" value="Unassembled WGS sequence"/>
</dbReference>
<dbReference type="EMBL" id="FNQK01000005">
    <property type="protein sequence ID" value="SEA00254.1"/>
    <property type="molecule type" value="Genomic_DNA"/>
</dbReference>
<dbReference type="AlphaFoldDB" id="A0A1H3XNT3"/>
<evidence type="ECO:0000313" key="1">
    <source>
        <dbReference type="EMBL" id="SEA00254.1"/>
    </source>
</evidence>
<name>A0A1H3XNT3_BIZPA</name>
<dbReference type="Pfam" id="PF17642">
    <property type="entry name" value="TssD"/>
    <property type="match status" value="1"/>
</dbReference>
<sequence length="228" mass="25874">MSFLAKLYINDEVRNILNANQVFSRFADVNGRPVTKPKGGRLNLSIESTKNDSFFYNAMFSPTEKCKGEIVFFKRDGLSTLYKMEFANAYVLQLSEHFDASGDSPLYMTISIGWGILKMKGVVHEENWNPNNPFISVEETVISSPEKELIRYFVTDTDGNALESYKLGEKIVLNIETKNRIGDVISIALNDKTHDFNYNGEVLKNDKLTNYTIANDMEKITLEVVNAQ</sequence>
<gene>
    <name evidence="1" type="ORF">SAMN04487990_10577</name>
</gene>